<accession>A0A8K0D601</accession>
<sequence>MSKPFDSGYVQGSLSQNSFGAQAGVVSGNGAEAFIAGSKTKGAPPVGQVGVNLPIVNNDNTTMGITGQTTFGKGRKPDHQ</sequence>
<evidence type="ECO:0000313" key="2">
    <source>
        <dbReference type="EMBL" id="KAF2900125.1"/>
    </source>
</evidence>
<proteinExistence type="predicted"/>
<reference evidence="2" key="1">
    <citation type="submission" date="2019-08" db="EMBL/GenBank/DDBJ databases">
        <title>The genome of the North American firefly Photinus pyralis.</title>
        <authorList>
            <consortium name="Photinus pyralis genome working group"/>
            <person name="Fallon T.R."/>
            <person name="Sander Lower S.E."/>
            <person name="Weng J.-K."/>
        </authorList>
    </citation>
    <scope>NUCLEOTIDE SEQUENCE</scope>
    <source>
        <strain evidence="2">TRF0915ILg1</strain>
        <tissue evidence="2">Whole body</tissue>
    </source>
</reference>
<organism evidence="2 3">
    <name type="scientific">Ignelater luminosus</name>
    <name type="common">Cucubano</name>
    <name type="synonym">Pyrophorus luminosus</name>
    <dbReference type="NCBI Taxonomy" id="2038154"/>
    <lineage>
        <taxon>Eukaryota</taxon>
        <taxon>Metazoa</taxon>
        <taxon>Ecdysozoa</taxon>
        <taxon>Arthropoda</taxon>
        <taxon>Hexapoda</taxon>
        <taxon>Insecta</taxon>
        <taxon>Pterygota</taxon>
        <taxon>Neoptera</taxon>
        <taxon>Endopterygota</taxon>
        <taxon>Coleoptera</taxon>
        <taxon>Polyphaga</taxon>
        <taxon>Elateriformia</taxon>
        <taxon>Elateroidea</taxon>
        <taxon>Elateridae</taxon>
        <taxon>Agrypninae</taxon>
        <taxon>Pyrophorini</taxon>
        <taxon>Ignelater</taxon>
    </lineage>
</organism>
<gene>
    <name evidence="2" type="ORF">ILUMI_06062</name>
</gene>
<dbReference type="OrthoDB" id="10410980at2759"/>
<feature type="region of interest" description="Disordered" evidence="1">
    <location>
        <begin position="55"/>
        <end position="80"/>
    </location>
</feature>
<keyword evidence="3" id="KW-1185">Reference proteome</keyword>
<name>A0A8K0D601_IGNLU</name>
<protein>
    <submittedName>
        <fullName evidence="2">Uncharacterized protein</fullName>
    </submittedName>
</protein>
<feature type="compositionally biased region" description="Polar residues" evidence="1">
    <location>
        <begin position="55"/>
        <end position="71"/>
    </location>
</feature>
<evidence type="ECO:0000256" key="1">
    <source>
        <dbReference type="SAM" id="MobiDB-lite"/>
    </source>
</evidence>
<dbReference type="Proteomes" id="UP000801492">
    <property type="component" value="Unassembled WGS sequence"/>
</dbReference>
<evidence type="ECO:0000313" key="3">
    <source>
        <dbReference type="Proteomes" id="UP000801492"/>
    </source>
</evidence>
<feature type="non-terminal residue" evidence="2">
    <location>
        <position position="1"/>
    </location>
</feature>
<dbReference type="AlphaFoldDB" id="A0A8K0D601"/>
<comment type="caution">
    <text evidence="2">The sequence shown here is derived from an EMBL/GenBank/DDBJ whole genome shotgun (WGS) entry which is preliminary data.</text>
</comment>
<dbReference type="EMBL" id="VTPC01002363">
    <property type="protein sequence ID" value="KAF2900125.1"/>
    <property type="molecule type" value="Genomic_DNA"/>
</dbReference>